<keyword evidence="3" id="KW-1185">Reference proteome</keyword>
<organism evidence="2 3">
    <name type="scientific">Plakobranchus ocellatus</name>
    <dbReference type="NCBI Taxonomy" id="259542"/>
    <lineage>
        <taxon>Eukaryota</taxon>
        <taxon>Metazoa</taxon>
        <taxon>Spiralia</taxon>
        <taxon>Lophotrochozoa</taxon>
        <taxon>Mollusca</taxon>
        <taxon>Gastropoda</taxon>
        <taxon>Heterobranchia</taxon>
        <taxon>Euthyneura</taxon>
        <taxon>Panpulmonata</taxon>
        <taxon>Sacoglossa</taxon>
        <taxon>Placobranchoidea</taxon>
        <taxon>Plakobranchidae</taxon>
        <taxon>Plakobranchus</taxon>
    </lineage>
</organism>
<comment type="caution">
    <text evidence="2">The sequence shown here is derived from an EMBL/GenBank/DDBJ whole genome shotgun (WGS) entry which is preliminary data.</text>
</comment>
<accession>A0AAV4C214</accession>
<sequence length="209" mass="23872">MTLPNDANSAASQNSGAESNCHEKRQSEHTTHAEDFTQDFLGKMAAQYERIDDKCNENAEVTKTAYYYKEEHLEIDLFQREWDLRHRQLTCRKNPGHENFLPVKEFTLDDLPAALRHQEVLNYIQAVCPLVVRQRVVRQGQKYAGGSGSSGKDKSMLKTAGRQARTKVYRRQRVVRQGQKYAGGSGLSGKDKTILEAMWLWGKVKIVLE</sequence>
<reference evidence="2 3" key="1">
    <citation type="journal article" date="2021" name="Elife">
        <title>Chloroplast acquisition without the gene transfer in kleptoplastic sea slugs, Plakobranchus ocellatus.</title>
        <authorList>
            <person name="Maeda T."/>
            <person name="Takahashi S."/>
            <person name="Yoshida T."/>
            <person name="Shimamura S."/>
            <person name="Takaki Y."/>
            <person name="Nagai Y."/>
            <person name="Toyoda A."/>
            <person name="Suzuki Y."/>
            <person name="Arimoto A."/>
            <person name="Ishii H."/>
            <person name="Satoh N."/>
            <person name="Nishiyama T."/>
            <person name="Hasebe M."/>
            <person name="Maruyama T."/>
            <person name="Minagawa J."/>
            <person name="Obokata J."/>
            <person name="Shigenobu S."/>
        </authorList>
    </citation>
    <scope>NUCLEOTIDE SEQUENCE [LARGE SCALE GENOMIC DNA]</scope>
</reference>
<evidence type="ECO:0000313" key="3">
    <source>
        <dbReference type="Proteomes" id="UP000735302"/>
    </source>
</evidence>
<feature type="region of interest" description="Disordered" evidence="1">
    <location>
        <begin position="142"/>
        <end position="167"/>
    </location>
</feature>
<feature type="compositionally biased region" description="Polar residues" evidence="1">
    <location>
        <begin position="1"/>
        <end position="18"/>
    </location>
</feature>
<dbReference type="AlphaFoldDB" id="A0AAV4C214"/>
<proteinExistence type="predicted"/>
<feature type="compositionally biased region" description="Basic and acidic residues" evidence="1">
    <location>
        <begin position="20"/>
        <end position="35"/>
    </location>
</feature>
<dbReference type="Proteomes" id="UP000735302">
    <property type="component" value="Unassembled WGS sequence"/>
</dbReference>
<evidence type="ECO:0000256" key="1">
    <source>
        <dbReference type="SAM" id="MobiDB-lite"/>
    </source>
</evidence>
<dbReference type="EMBL" id="BLXT01005763">
    <property type="protein sequence ID" value="GFO25647.1"/>
    <property type="molecule type" value="Genomic_DNA"/>
</dbReference>
<name>A0AAV4C214_9GAST</name>
<feature type="region of interest" description="Disordered" evidence="1">
    <location>
        <begin position="1"/>
        <end position="35"/>
    </location>
</feature>
<protein>
    <submittedName>
        <fullName evidence="2">Uncharacterized protein</fullName>
    </submittedName>
</protein>
<gene>
    <name evidence="2" type="ORF">PoB_005215200</name>
</gene>
<evidence type="ECO:0000313" key="2">
    <source>
        <dbReference type="EMBL" id="GFO25647.1"/>
    </source>
</evidence>